<dbReference type="Pfam" id="PF12553">
    <property type="entry name" value="DUF3742"/>
    <property type="match status" value="1"/>
</dbReference>
<sequence length="120" mass="12965">MPISQPKTTLSRRAGRAAGRAWCWLTFRSKQVTERLIAAGVPAGLAKGVGACVLLLVVGVLLYAAFWLGVVLVTAVAVIWLATHIDVLDTTEEARWRDGIAGYGLYRGEVRIDPGDEEES</sequence>
<dbReference type="EMBL" id="JAJGQJ010000084">
    <property type="protein sequence ID" value="MCC4622323.1"/>
    <property type="molecule type" value="Genomic_DNA"/>
</dbReference>
<dbReference type="InterPro" id="IPR022213">
    <property type="entry name" value="DUF3742"/>
</dbReference>
<keyword evidence="1" id="KW-1133">Transmembrane helix</keyword>
<proteinExistence type="predicted"/>
<keyword evidence="1" id="KW-0472">Membrane</keyword>
<name>A0ABS8HJI1_9XANT</name>
<keyword evidence="3" id="KW-1185">Reference proteome</keyword>
<feature type="transmembrane region" description="Helical" evidence="1">
    <location>
        <begin position="36"/>
        <end position="58"/>
    </location>
</feature>
<organism evidence="2 3">
    <name type="scientific">Xanthomonas cassavae CFBP 4642</name>
    <dbReference type="NCBI Taxonomy" id="1219375"/>
    <lineage>
        <taxon>Bacteria</taxon>
        <taxon>Pseudomonadati</taxon>
        <taxon>Pseudomonadota</taxon>
        <taxon>Gammaproteobacteria</taxon>
        <taxon>Lysobacterales</taxon>
        <taxon>Lysobacteraceae</taxon>
        <taxon>Xanthomonas</taxon>
    </lineage>
</organism>
<dbReference type="Proteomes" id="UP001199206">
    <property type="component" value="Unassembled WGS sequence"/>
</dbReference>
<feature type="transmembrane region" description="Helical" evidence="1">
    <location>
        <begin position="64"/>
        <end position="82"/>
    </location>
</feature>
<accession>A0ABS8HJI1</accession>
<gene>
    <name evidence="2" type="ORF">LL965_20535</name>
</gene>
<keyword evidence="1" id="KW-0812">Transmembrane</keyword>
<dbReference type="RefSeq" id="WP_033898310.1">
    <property type="nucleotide sequence ID" value="NZ_CAWLZN010000001.1"/>
</dbReference>
<protein>
    <submittedName>
        <fullName evidence="2">DUF3742 family protein</fullName>
    </submittedName>
</protein>
<reference evidence="2 3" key="1">
    <citation type="submission" date="2021-10" db="EMBL/GenBank/DDBJ databases">
        <title>Genome sequencing of Xanthomonas strains from NCPPB.</title>
        <authorList>
            <person name="Hussein R."/>
            <person name="Harrison J."/>
            <person name="Studholme D.J."/>
            <person name="Vicente J."/>
            <person name="Grant M."/>
        </authorList>
    </citation>
    <scope>NUCLEOTIDE SEQUENCE [LARGE SCALE GENOMIC DNA]</scope>
    <source>
        <strain evidence="2 3">NCPPB 101</strain>
    </source>
</reference>
<evidence type="ECO:0000313" key="2">
    <source>
        <dbReference type="EMBL" id="MCC4622323.1"/>
    </source>
</evidence>
<evidence type="ECO:0000313" key="3">
    <source>
        <dbReference type="Proteomes" id="UP001199206"/>
    </source>
</evidence>
<comment type="caution">
    <text evidence="2">The sequence shown here is derived from an EMBL/GenBank/DDBJ whole genome shotgun (WGS) entry which is preliminary data.</text>
</comment>
<evidence type="ECO:0000256" key="1">
    <source>
        <dbReference type="SAM" id="Phobius"/>
    </source>
</evidence>